<sequence>VNPFLSLLLSVSSGVSDSELNAMKFLCRDKVGKRKLESVKSAMDLFSILLEKQEIAPDKLQFLRELLEPLHRDDLLSRVQQFEEEGELGAPGDQPDEHEKRRDVTCENVGRDWKKLLRRLGLSEAKLDRIEEAHRFDLYEKSVQGLREWQKWKGKEAKVDDLVKALRDCRLNLVADLVEE</sequence>
<comment type="subunit">
    <text evidence="8">Can self-associate. Component of the AIM2 PANoptosome complex, a multiprotein complex that drives inflammatory cell death (PANoptosis). Component of the death-induced signaling complex (DISC) composed of cell surface receptor FAS/CD95 or TNFRSF1A, adapter protein FADD and the CASP8 protease; recruitment of CASP8 to the complex is required for processing of CASP8 into the p18 and p10 subunits. Interacts (via death domain) with FAS (via death domain). Interacts directly (via DED domain) with NOL3 (via CARD domain); inhibits death-inducing signaling complex (DISC) assembly by inhibiting the increase in FAS-FADD binding induced by FAS activation. Interacts with CFLAR, PEA15 and MBD4. When phosphorylated, part of a complex containing HIPK3 and FAS. May interact with MAVS/IPS1. Interacts with MOCV v-CFLAR protein and PIDD1. Interacts with RIPK1 and TRADD. Interacts with stimulated TNFRSF10B. Interacts with DDX24.</text>
</comment>
<dbReference type="FunFam" id="1.10.533.10:FF:000062">
    <property type="entry name" value="Fas-associated via death domain"/>
    <property type="match status" value="1"/>
</dbReference>
<keyword evidence="5" id="KW-0053">Apoptosis</keyword>
<dbReference type="GO" id="GO:0030674">
    <property type="term" value="F:protein-macromolecule adaptor activity"/>
    <property type="evidence" value="ECO:0007669"/>
    <property type="project" value="UniProtKB-ARBA"/>
</dbReference>
<evidence type="ECO:0000256" key="5">
    <source>
        <dbReference type="ARBA" id="ARBA00022703"/>
    </source>
</evidence>
<keyword evidence="15" id="KW-1185">Reference proteome</keyword>
<evidence type="ECO:0000313" key="14">
    <source>
        <dbReference type="EMBL" id="NXM76032.1"/>
    </source>
</evidence>
<dbReference type="InterPro" id="IPR001875">
    <property type="entry name" value="DED_dom"/>
</dbReference>
<dbReference type="GO" id="GO:0089720">
    <property type="term" value="F:caspase binding"/>
    <property type="evidence" value="ECO:0007669"/>
    <property type="project" value="TreeGrafter"/>
</dbReference>
<evidence type="ECO:0000256" key="6">
    <source>
        <dbReference type="ARBA" id="ARBA00022859"/>
    </source>
</evidence>
<dbReference type="SUPFAM" id="SSF47986">
    <property type="entry name" value="DEATH domain"/>
    <property type="match status" value="1"/>
</dbReference>
<dbReference type="GO" id="GO:0045087">
    <property type="term" value="P:innate immune response"/>
    <property type="evidence" value="ECO:0007669"/>
    <property type="project" value="UniProtKB-KW"/>
</dbReference>
<keyword evidence="2" id="KW-0963">Cytoplasm</keyword>
<name>A0A7L1DG32_9PASS</name>
<evidence type="ECO:0000256" key="1">
    <source>
        <dbReference type="ARBA" id="ARBA00004496"/>
    </source>
</evidence>
<evidence type="ECO:0000256" key="4">
    <source>
        <dbReference type="ARBA" id="ARBA00022588"/>
    </source>
</evidence>
<evidence type="ECO:0000259" key="12">
    <source>
        <dbReference type="PROSITE" id="PS50017"/>
    </source>
</evidence>
<evidence type="ECO:0000256" key="9">
    <source>
        <dbReference type="ARBA" id="ARBA00069996"/>
    </source>
</evidence>
<dbReference type="Pfam" id="PF00531">
    <property type="entry name" value="Death"/>
    <property type="match status" value="1"/>
</dbReference>
<dbReference type="PANTHER" id="PTHR15077">
    <property type="entry name" value="FAS-ASSOCIATING DEATH DOMAIN-CONTAINING PROTEIN FADD"/>
    <property type="match status" value="1"/>
</dbReference>
<evidence type="ECO:0000256" key="8">
    <source>
        <dbReference type="ARBA" id="ARBA00066149"/>
    </source>
</evidence>
<dbReference type="SMART" id="SM00005">
    <property type="entry name" value="DEATH"/>
    <property type="match status" value="1"/>
</dbReference>
<dbReference type="InterPro" id="IPR016729">
    <property type="entry name" value="FADD"/>
</dbReference>
<dbReference type="Gene3D" id="1.10.533.10">
    <property type="entry name" value="Death Domain, Fas"/>
    <property type="match status" value="2"/>
</dbReference>
<feature type="domain" description="DED" evidence="13">
    <location>
        <begin position="3"/>
        <end position="81"/>
    </location>
</feature>
<dbReference type="Proteomes" id="UP000553648">
    <property type="component" value="Unassembled WGS sequence"/>
</dbReference>
<dbReference type="FunFam" id="1.10.533.10:FF:000059">
    <property type="entry name" value="Fas-associated via death domain"/>
    <property type="match status" value="1"/>
</dbReference>
<dbReference type="InterPro" id="IPR000488">
    <property type="entry name" value="Death_dom"/>
</dbReference>
<evidence type="ECO:0000256" key="11">
    <source>
        <dbReference type="ARBA" id="ARBA00075696"/>
    </source>
</evidence>
<dbReference type="GO" id="GO:0005737">
    <property type="term" value="C:cytoplasm"/>
    <property type="evidence" value="ECO:0007669"/>
    <property type="project" value="UniProtKB-SubCell"/>
</dbReference>
<dbReference type="GO" id="GO:0031265">
    <property type="term" value="C:CD95 death-inducing signaling complex"/>
    <property type="evidence" value="ECO:0007669"/>
    <property type="project" value="TreeGrafter"/>
</dbReference>
<dbReference type="PANTHER" id="PTHR15077:SF10">
    <property type="entry name" value="FAS-ASSOCIATED DEATH DOMAIN PROTEIN"/>
    <property type="match status" value="1"/>
</dbReference>
<dbReference type="GO" id="GO:0097191">
    <property type="term" value="P:extrinsic apoptotic signaling pathway"/>
    <property type="evidence" value="ECO:0007669"/>
    <property type="project" value="TreeGrafter"/>
</dbReference>
<comment type="caution">
    <text evidence="14">The sequence shown here is derived from an EMBL/GenBank/DDBJ whole genome shotgun (WGS) entry which is preliminary data.</text>
</comment>
<evidence type="ECO:0000256" key="10">
    <source>
        <dbReference type="ARBA" id="ARBA00071128"/>
    </source>
</evidence>
<evidence type="ECO:0000259" key="13">
    <source>
        <dbReference type="PROSITE" id="PS50168"/>
    </source>
</evidence>
<reference evidence="14 15" key="1">
    <citation type="submission" date="2019-09" db="EMBL/GenBank/DDBJ databases">
        <title>Bird 10,000 Genomes (B10K) Project - Family phase.</title>
        <authorList>
            <person name="Zhang G."/>
        </authorList>
    </citation>
    <scope>NUCLEOTIDE SEQUENCE [LARGE SCALE GENOMIC DNA]</scope>
    <source>
        <strain evidence="14">B10K-DU-002-03</strain>
        <tissue evidence="14">Muscle</tissue>
    </source>
</reference>
<dbReference type="GO" id="GO:0045089">
    <property type="term" value="P:positive regulation of innate immune response"/>
    <property type="evidence" value="ECO:0007669"/>
    <property type="project" value="TreeGrafter"/>
</dbReference>
<evidence type="ECO:0000256" key="2">
    <source>
        <dbReference type="ARBA" id="ARBA00022490"/>
    </source>
</evidence>
<dbReference type="OrthoDB" id="100767at2759"/>
<feature type="non-terminal residue" evidence="14">
    <location>
        <position position="1"/>
    </location>
</feature>
<organism evidence="14 15">
    <name type="scientific">Serilophus lunatus</name>
    <name type="common">silver-breasted broadbill</name>
    <dbReference type="NCBI Taxonomy" id="239386"/>
    <lineage>
        <taxon>Eukaryota</taxon>
        <taxon>Metazoa</taxon>
        <taxon>Chordata</taxon>
        <taxon>Craniata</taxon>
        <taxon>Vertebrata</taxon>
        <taxon>Euteleostomi</taxon>
        <taxon>Archelosauria</taxon>
        <taxon>Archosauria</taxon>
        <taxon>Dinosauria</taxon>
        <taxon>Saurischia</taxon>
        <taxon>Theropoda</taxon>
        <taxon>Coelurosauria</taxon>
        <taxon>Aves</taxon>
        <taxon>Neognathae</taxon>
        <taxon>Neoaves</taxon>
        <taxon>Telluraves</taxon>
        <taxon>Australaves</taxon>
        <taxon>Passeriformes</taxon>
        <taxon>Eurylaimidae</taxon>
        <taxon>Serilophus</taxon>
    </lineage>
</organism>
<dbReference type="Pfam" id="PF01335">
    <property type="entry name" value="DED"/>
    <property type="match status" value="1"/>
</dbReference>
<gene>
    <name evidence="14" type="primary">Fadd</name>
    <name evidence="14" type="ORF">SERLUN_R03730</name>
</gene>
<dbReference type="InterPro" id="IPR011029">
    <property type="entry name" value="DEATH-like_dom_sf"/>
</dbReference>
<keyword evidence="3" id="KW-0597">Phosphoprotein</keyword>
<dbReference type="PROSITE" id="PS50168">
    <property type="entry name" value="DED"/>
    <property type="match status" value="1"/>
</dbReference>
<evidence type="ECO:0000256" key="3">
    <source>
        <dbReference type="ARBA" id="ARBA00022553"/>
    </source>
</evidence>
<dbReference type="SMART" id="SM00031">
    <property type="entry name" value="DED"/>
    <property type="match status" value="1"/>
</dbReference>
<feature type="non-terminal residue" evidence="14">
    <location>
        <position position="180"/>
    </location>
</feature>
<keyword evidence="6" id="KW-0391">Immunity</keyword>
<proteinExistence type="predicted"/>
<keyword evidence="4" id="KW-0399">Innate immunity</keyword>
<evidence type="ECO:0000313" key="15">
    <source>
        <dbReference type="Proteomes" id="UP000553648"/>
    </source>
</evidence>
<dbReference type="GO" id="GO:0001819">
    <property type="term" value="P:positive regulation of cytokine production"/>
    <property type="evidence" value="ECO:0007669"/>
    <property type="project" value="UniProtKB-ARBA"/>
</dbReference>
<protein>
    <recommendedName>
        <fullName evidence="9">FAS-associated death domain protein</fullName>
    </recommendedName>
    <alternativeName>
        <fullName evidence="11">FAS-associating death domain-containing protein</fullName>
    </alternativeName>
    <alternativeName>
        <fullName evidence="10">Fas-associated death domain protein</fullName>
    </alternativeName>
</protein>
<dbReference type="CDD" id="cd08336">
    <property type="entry name" value="DED_FADD"/>
    <property type="match status" value="1"/>
</dbReference>
<comment type="function">
    <text evidence="7">Apoptotic adapter molecule that recruits caspases CASP8 or CASP10 to the activated FAS/CD95 or TNFRSF1A/TNFR-1 receptors. The resulting aggregate called the death-inducing signaling complex (DISC) performs CASP8 proteolytic activation. Active CASP8 initiates the subsequent cascade of caspases mediating apoptosis. Involved in interferon-mediated antiviral immune response, playing a role in the positive regulation of interferon signaling.</text>
</comment>
<dbReference type="GO" id="GO:0005123">
    <property type="term" value="F:death receptor binding"/>
    <property type="evidence" value="ECO:0007669"/>
    <property type="project" value="TreeGrafter"/>
</dbReference>
<accession>A0A7L1DG32</accession>
<dbReference type="PROSITE" id="PS50017">
    <property type="entry name" value="DEATH_DOMAIN"/>
    <property type="match status" value="1"/>
</dbReference>
<dbReference type="EMBL" id="VXBA01004847">
    <property type="protein sequence ID" value="NXM76032.1"/>
    <property type="molecule type" value="Genomic_DNA"/>
</dbReference>
<comment type="subcellular location">
    <subcellularLocation>
        <location evidence="1">Cytoplasm</location>
    </subcellularLocation>
</comment>
<evidence type="ECO:0000256" key="7">
    <source>
        <dbReference type="ARBA" id="ARBA00059068"/>
    </source>
</evidence>
<feature type="domain" description="Death" evidence="12">
    <location>
        <begin position="98"/>
        <end position="180"/>
    </location>
</feature>
<dbReference type="AlphaFoldDB" id="A0A7L1DG32"/>
<dbReference type="GO" id="GO:2001238">
    <property type="term" value="P:positive regulation of extrinsic apoptotic signaling pathway"/>
    <property type="evidence" value="ECO:0007669"/>
    <property type="project" value="UniProtKB-ARBA"/>
</dbReference>